<keyword evidence="1" id="KW-0472">Membrane</keyword>
<feature type="chain" id="PRO_5026064864" evidence="2">
    <location>
        <begin position="19"/>
        <end position="125"/>
    </location>
</feature>
<name>A0A6G5A2F4_RHIMP</name>
<dbReference type="OMA" id="SEEYFIM"/>
<protein>
    <submittedName>
        <fullName evidence="3">Putative secreted protein</fullName>
    </submittedName>
</protein>
<organism evidence="3">
    <name type="scientific">Rhipicephalus microplus</name>
    <name type="common">Cattle tick</name>
    <name type="synonym">Boophilus microplus</name>
    <dbReference type="NCBI Taxonomy" id="6941"/>
    <lineage>
        <taxon>Eukaryota</taxon>
        <taxon>Metazoa</taxon>
        <taxon>Ecdysozoa</taxon>
        <taxon>Arthropoda</taxon>
        <taxon>Chelicerata</taxon>
        <taxon>Arachnida</taxon>
        <taxon>Acari</taxon>
        <taxon>Parasitiformes</taxon>
        <taxon>Ixodida</taxon>
        <taxon>Ixodoidea</taxon>
        <taxon>Ixodidae</taxon>
        <taxon>Rhipicephalinae</taxon>
        <taxon>Rhipicephalus</taxon>
        <taxon>Boophilus</taxon>
    </lineage>
</organism>
<dbReference type="KEGG" id="rmp:119178144"/>
<evidence type="ECO:0000256" key="1">
    <source>
        <dbReference type="SAM" id="Phobius"/>
    </source>
</evidence>
<evidence type="ECO:0000256" key="2">
    <source>
        <dbReference type="SAM" id="SignalP"/>
    </source>
</evidence>
<dbReference type="OrthoDB" id="6494811at2759"/>
<dbReference type="AlphaFoldDB" id="A0A6G5A2F4"/>
<keyword evidence="2" id="KW-0732">Signal</keyword>
<reference evidence="3" key="1">
    <citation type="submission" date="2020-03" db="EMBL/GenBank/DDBJ databases">
        <title>A transcriptome and proteome of the tick Rhipicephalus microplus shaped by the genetic composition of its hosts and developmental stage.</title>
        <authorList>
            <person name="Garcia G.R."/>
            <person name="Ribeiro J.M.C."/>
            <person name="Maruyama S.R."/>
            <person name="Gardinasse L.G."/>
            <person name="Nelson K."/>
            <person name="Ferreira B.R."/>
            <person name="Andrade T.G."/>
            <person name="Santos I.K.F.M."/>
        </authorList>
    </citation>
    <scope>NUCLEOTIDE SEQUENCE</scope>
    <source>
        <strain evidence="3">NSGR</strain>
        <tissue evidence="3">Salivary glands</tissue>
    </source>
</reference>
<keyword evidence="1" id="KW-1133">Transmembrane helix</keyword>
<feature type="transmembrane region" description="Helical" evidence="1">
    <location>
        <begin position="90"/>
        <end position="112"/>
    </location>
</feature>
<feature type="signal peptide" evidence="2">
    <location>
        <begin position="1"/>
        <end position="18"/>
    </location>
</feature>
<dbReference type="RefSeq" id="XP_037285206.1">
    <property type="nucleotide sequence ID" value="XM_037429309.1"/>
</dbReference>
<keyword evidence="1" id="KW-0812">Transmembrane</keyword>
<dbReference type="VEuPathDB" id="VectorBase:LOC119178144"/>
<evidence type="ECO:0000313" key="3">
    <source>
        <dbReference type="EMBL" id="NIE45192.1"/>
    </source>
</evidence>
<sequence>MKVFIFLVLLAVTTSFDAAIIQEAGGIEGEKFAKDFKPAVLKKAGKSVETLGRILQGDLSFKSAEERVSVLDALKYLTMTSEAEKGSEEYFIMLIVKAIAIGLGTGLLSAGVKHVVQKNQAKREG</sequence>
<accession>A0A6G5A2F4</accession>
<dbReference type="EMBL" id="GIKN01002919">
    <property type="protein sequence ID" value="NIE45192.1"/>
    <property type="molecule type" value="Transcribed_RNA"/>
</dbReference>
<proteinExistence type="predicted"/>